<sequence>MRGSTSTSVFRRENSARFAGWLWWIATIAITAAIIMSRTLGGDTTEVAVFLLNLTYLAVALAAGIVSFIAAFTTKNTARAGALVFVALIAAHLVFYAFQPLEAPYDALAQKALWVTHLVLLIVGSVLVFRKTHHPPAVPR</sequence>
<dbReference type="EMBL" id="CP009245">
    <property type="protein sequence ID" value="APT84320.1"/>
    <property type="molecule type" value="Genomic_DNA"/>
</dbReference>
<dbReference type="KEGG" id="caqu:CAQU_03705"/>
<dbReference type="Proteomes" id="UP000185478">
    <property type="component" value="Chromosome"/>
</dbReference>
<evidence type="ECO:0000256" key="1">
    <source>
        <dbReference type="SAM" id="Phobius"/>
    </source>
</evidence>
<protein>
    <submittedName>
        <fullName evidence="2">Uncharacterized protein</fullName>
    </submittedName>
</protein>
<gene>
    <name evidence="2" type="ORF">CAQU_03705</name>
</gene>
<organism evidence="2 3">
    <name type="scientific">Corynebacterium aquilae DSM 44791</name>
    <dbReference type="NCBI Taxonomy" id="1431546"/>
    <lineage>
        <taxon>Bacteria</taxon>
        <taxon>Bacillati</taxon>
        <taxon>Actinomycetota</taxon>
        <taxon>Actinomycetes</taxon>
        <taxon>Mycobacteriales</taxon>
        <taxon>Corynebacteriaceae</taxon>
        <taxon>Corynebacterium</taxon>
    </lineage>
</organism>
<keyword evidence="1" id="KW-0472">Membrane</keyword>
<feature type="transmembrane region" description="Helical" evidence="1">
    <location>
        <begin position="111"/>
        <end position="130"/>
    </location>
</feature>
<dbReference type="RefSeq" id="WP_075725305.1">
    <property type="nucleotide sequence ID" value="NZ_CP009245.1"/>
</dbReference>
<keyword evidence="3" id="KW-1185">Reference proteome</keyword>
<proteinExistence type="predicted"/>
<accession>A0A1L7CEL4</accession>
<feature type="transmembrane region" description="Helical" evidence="1">
    <location>
        <begin position="80"/>
        <end position="99"/>
    </location>
</feature>
<feature type="transmembrane region" description="Helical" evidence="1">
    <location>
        <begin position="21"/>
        <end position="41"/>
    </location>
</feature>
<feature type="transmembrane region" description="Helical" evidence="1">
    <location>
        <begin position="47"/>
        <end position="73"/>
    </location>
</feature>
<keyword evidence="1" id="KW-1133">Transmembrane helix</keyword>
<dbReference type="AlphaFoldDB" id="A0A1L7CEL4"/>
<name>A0A1L7CEL4_9CORY</name>
<keyword evidence="1" id="KW-0812">Transmembrane</keyword>
<reference evidence="2 3" key="1">
    <citation type="submission" date="2014-08" db="EMBL/GenBank/DDBJ databases">
        <title>Complete genome sequence of Corynebacterium aquilae S-613T(T) (=DSM 44791(T)), isolated from the choana of a healthy golden eagle.</title>
        <authorList>
            <person name="Ruckert C."/>
            <person name="Albersmeier A."/>
            <person name="Winkler A."/>
            <person name="Kalinowski J."/>
        </authorList>
    </citation>
    <scope>NUCLEOTIDE SEQUENCE [LARGE SCALE GENOMIC DNA]</scope>
    <source>
        <strain evidence="2 3">S-613</strain>
    </source>
</reference>
<evidence type="ECO:0000313" key="2">
    <source>
        <dbReference type="EMBL" id="APT84320.1"/>
    </source>
</evidence>
<evidence type="ECO:0000313" key="3">
    <source>
        <dbReference type="Proteomes" id="UP000185478"/>
    </source>
</evidence>